<name>A0AA40CKR9_9PEZI</name>
<comment type="caution">
    <text evidence="2">The sequence shown here is derived from an EMBL/GenBank/DDBJ whole genome shotgun (WGS) entry which is preliminary data.</text>
</comment>
<evidence type="ECO:0000313" key="3">
    <source>
        <dbReference type="Proteomes" id="UP001174936"/>
    </source>
</evidence>
<gene>
    <name evidence="2" type="ORF">B0T16DRAFT_201063</name>
</gene>
<keyword evidence="3" id="KW-1185">Reference proteome</keyword>
<evidence type="ECO:0008006" key="4">
    <source>
        <dbReference type="Google" id="ProtNLM"/>
    </source>
</evidence>
<sequence length="175" mass="19048">MAAELHARITTTLNEFLNGYVEAGTKSDASLLSTVLSPTCTREVAPASFLTALGMPTDLAFTNKQYEAMFAKELPVSRPTGLESVINVVVDVISKTAAATCVYMAEFGDGVKEKMQFAWFLELDDEGARITKVLEFVDTMTAARYQKKVEELLQAEKEGSTSKEGDVSMLGKAMQ</sequence>
<evidence type="ECO:0000313" key="2">
    <source>
        <dbReference type="EMBL" id="KAK0640669.1"/>
    </source>
</evidence>
<reference evidence="2" key="1">
    <citation type="submission" date="2023-06" db="EMBL/GenBank/DDBJ databases">
        <title>Genome-scale phylogeny and comparative genomics of the fungal order Sordariales.</title>
        <authorList>
            <consortium name="Lawrence Berkeley National Laboratory"/>
            <person name="Hensen N."/>
            <person name="Bonometti L."/>
            <person name="Westerberg I."/>
            <person name="Brannstrom I.O."/>
            <person name="Guillou S."/>
            <person name="Cros-Aarteil S."/>
            <person name="Calhoun S."/>
            <person name="Haridas S."/>
            <person name="Kuo A."/>
            <person name="Mondo S."/>
            <person name="Pangilinan J."/>
            <person name="Riley R."/>
            <person name="Labutti K."/>
            <person name="Andreopoulos B."/>
            <person name="Lipzen A."/>
            <person name="Chen C."/>
            <person name="Yanf M."/>
            <person name="Daum C."/>
            <person name="Ng V."/>
            <person name="Clum A."/>
            <person name="Steindorff A."/>
            <person name="Ohm R."/>
            <person name="Martin F."/>
            <person name="Silar P."/>
            <person name="Natvig D."/>
            <person name="Lalanne C."/>
            <person name="Gautier V."/>
            <person name="Ament-Velasquez S.L."/>
            <person name="Kruys A."/>
            <person name="Hutchinson M.I."/>
            <person name="Powell A.J."/>
            <person name="Barry K."/>
            <person name="Miller A.N."/>
            <person name="Grigoriev I.V."/>
            <person name="Debuchy R."/>
            <person name="Gladieux P."/>
            <person name="Thoren M.H."/>
            <person name="Johannesson H."/>
        </authorList>
    </citation>
    <scope>NUCLEOTIDE SEQUENCE</scope>
    <source>
        <strain evidence="2">SMH2532-1</strain>
    </source>
</reference>
<feature type="compositionally biased region" description="Basic and acidic residues" evidence="1">
    <location>
        <begin position="155"/>
        <end position="166"/>
    </location>
</feature>
<organism evidence="2 3">
    <name type="scientific">Cercophora newfieldiana</name>
    <dbReference type="NCBI Taxonomy" id="92897"/>
    <lineage>
        <taxon>Eukaryota</taxon>
        <taxon>Fungi</taxon>
        <taxon>Dikarya</taxon>
        <taxon>Ascomycota</taxon>
        <taxon>Pezizomycotina</taxon>
        <taxon>Sordariomycetes</taxon>
        <taxon>Sordariomycetidae</taxon>
        <taxon>Sordariales</taxon>
        <taxon>Lasiosphaeriaceae</taxon>
        <taxon>Cercophora</taxon>
    </lineage>
</organism>
<evidence type="ECO:0000256" key="1">
    <source>
        <dbReference type="SAM" id="MobiDB-lite"/>
    </source>
</evidence>
<dbReference type="AlphaFoldDB" id="A0AA40CKR9"/>
<accession>A0AA40CKR9</accession>
<protein>
    <recommendedName>
        <fullName evidence="4">SnoaL-like domain-containing protein</fullName>
    </recommendedName>
</protein>
<feature type="region of interest" description="Disordered" evidence="1">
    <location>
        <begin position="155"/>
        <end position="175"/>
    </location>
</feature>
<proteinExistence type="predicted"/>
<dbReference type="Proteomes" id="UP001174936">
    <property type="component" value="Unassembled WGS sequence"/>
</dbReference>
<dbReference type="EMBL" id="JAULSV010000006">
    <property type="protein sequence ID" value="KAK0640669.1"/>
    <property type="molecule type" value="Genomic_DNA"/>
</dbReference>